<evidence type="ECO:0000313" key="3">
    <source>
        <dbReference type="Proteomes" id="UP000464749"/>
    </source>
</evidence>
<dbReference type="EMBL" id="CP040855">
    <property type="protein sequence ID" value="QIA88570.1"/>
    <property type="molecule type" value="Genomic_DNA"/>
</dbReference>
<organism evidence="1 3">
    <name type="scientific">Lactobacillus johnsonii</name>
    <dbReference type="NCBI Taxonomy" id="33959"/>
    <lineage>
        <taxon>Bacteria</taxon>
        <taxon>Bacillati</taxon>
        <taxon>Bacillota</taxon>
        <taxon>Bacilli</taxon>
        <taxon>Lactobacillales</taxon>
        <taxon>Lactobacillaceae</taxon>
        <taxon>Lactobacillus</taxon>
    </lineage>
</organism>
<dbReference type="Proteomes" id="UP000464749">
    <property type="component" value="Plasmid unnamed1"/>
</dbReference>
<proteinExistence type="predicted"/>
<evidence type="ECO:0000313" key="2">
    <source>
        <dbReference type="EMBL" id="QIA88577.1"/>
    </source>
</evidence>
<evidence type="ECO:0000313" key="1">
    <source>
        <dbReference type="EMBL" id="QIA88570.1"/>
    </source>
</evidence>
<reference evidence="1 3" key="1">
    <citation type="submission" date="2019-06" db="EMBL/GenBank/DDBJ databases">
        <title>Whole genome sequencing of Lactobacillus johnsonii strain G2A.</title>
        <authorList>
            <person name="Conlan S."/>
            <person name="Thomas P.J."/>
            <person name="Mullikin J."/>
            <person name="Singer J."/>
            <person name="Weaver C."/>
            <person name="Segre J.A."/>
        </authorList>
    </citation>
    <scope>NUCLEOTIDE SEQUENCE [LARGE SCALE GENOMIC DNA]</scope>
    <source>
        <strain evidence="1 3">G2A</strain>
        <plasmid evidence="1 3">unnamed1</plasmid>
    </source>
</reference>
<dbReference type="GO" id="GO:0006355">
    <property type="term" value="P:regulation of DNA-templated transcription"/>
    <property type="evidence" value="ECO:0007669"/>
    <property type="project" value="InterPro"/>
</dbReference>
<gene>
    <name evidence="1" type="ORF">FEE39_10025</name>
    <name evidence="2" type="ORF">FEE39_10060</name>
</gene>
<evidence type="ECO:0008006" key="4">
    <source>
        <dbReference type="Google" id="ProtNLM"/>
    </source>
</evidence>
<dbReference type="AlphaFoldDB" id="A0A9X7TBE0"/>
<dbReference type="EMBL" id="CP040855">
    <property type="protein sequence ID" value="QIA88577.1"/>
    <property type="molecule type" value="Genomic_DNA"/>
</dbReference>
<protein>
    <recommendedName>
        <fullName evidence="4">Type II toxin-antitoxin system RelB/DinJ family antitoxin</fullName>
    </recommendedName>
</protein>
<accession>A0A9X7TBE0</accession>
<keyword evidence="1" id="KW-0614">Plasmid</keyword>
<name>A0A9X7TBE0_LACJH</name>
<dbReference type="Gene3D" id="1.10.1220.10">
    <property type="entry name" value="Met repressor-like"/>
    <property type="match status" value="1"/>
</dbReference>
<sequence length="86" mass="9491">MATIQITVSDSEKKNIEQLFNSMGFTVSSATKVFYKQALNDNGFPFTPKLSIKQTSKVIRPKISSTGALIIPDDAPQDIKDWVKNG</sequence>
<geneLocation type="plasmid" evidence="1 3">
    <name>unnamed1</name>
</geneLocation>
<dbReference type="RefSeq" id="WP_163588948.1">
    <property type="nucleotide sequence ID" value="NZ_CP040855.1"/>
</dbReference>
<dbReference type="InterPro" id="IPR013321">
    <property type="entry name" value="Arc_rbn_hlx_hlx"/>
</dbReference>